<reference evidence="7 8" key="1">
    <citation type="journal article" date="2017" name="Genome Announc.">
        <title>Draft Genome Sequence of Romboutsia weinsteinii sp. nov. Strain CCRI-19649(T) Isolated from Surface Water.</title>
        <authorList>
            <person name="Maheux A.F."/>
            <person name="Boudreau D.K."/>
            <person name="Berube E."/>
            <person name="Boissinot M."/>
            <person name="Cantin P."/>
            <person name="Raymond F."/>
            <person name="Corbeil J."/>
            <person name="Omar R.F."/>
            <person name="Bergeron M.G."/>
        </authorList>
    </citation>
    <scope>NUCLEOTIDE SEQUENCE [LARGE SCALE GENOMIC DNA]</scope>
    <source>
        <strain evidence="7 8">CCRI-19649</strain>
    </source>
</reference>
<dbReference type="AlphaFoldDB" id="A0A371J114"/>
<dbReference type="OrthoDB" id="5241828at2"/>
<dbReference type="Pfam" id="PF13534">
    <property type="entry name" value="Fer4_17"/>
    <property type="match status" value="1"/>
</dbReference>
<gene>
    <name evidence="7" type="ORF">CHL78_013895</name>
</gene>
<dbReference type="Proteomes" id="UP000215694">
    <property type="component" value="Unassembled WGS sequence"/>
</dbReference>
<dbReference type="InterPro" id="IPR051460">
    <property type="entry name" value="HdrC_iron-sulfur_subunit"/>
</dbReference>
<dbReference type="InterPro" id="IPR004017">
    <property type="entry name" value="Cys_rich_dom"/>
</dbReference>
<dbReference type="GO" id="GO:0016491">
    <property type="term" value="F:oxidoreductase activity"/>
    <property type="evidence" value="ECO:0007669"/>
    <property type="project" value="UniProtKB-KW"/>
</dbReference>
<feature type="domain" description="4Fe-4S ferredoxin-type" evidence="6">
    <location>
        <begin position="11"/>
        <end position="42"/>
    </location>
</feature>
<dbReference type="PANTHER" id="PTHR43255:SF1">
    <property type="entry name" value="IRON-SULFUR-BINDING OXIDOREDUCTASE FADF-RELATED"/>
    <property type="match status" value="1"/>
</dbReference>
<dbReference type="GO" id="GO:0051539">
    <property type="term" value="F:4 iron, 4 sulfur cluster binding"/>
    <property type="evidence" value="ECO:0007669"/>
    <property type="project" value="UniProtKB-KW"/>
</dbReference>
<dbReference type="RefSeq" id="WP_094366459.1">
    <property type="nucleotide sequence ID" value="NZ_NOJY02000029.1"/>
</dbReference>
<dbReference type="PANTHER" id="PTHR43255">
    <property type="entry name" value="IRON-SULFUR-BINDING OXIDOREDUCTASE FADF-RELATED-RELATED"/>
    <property type="match status" value="1"/>
</dbReference>
<dbReference type="Gene3D" id="1.10.1060.10">
    <property type="entry name" value="Alpha-helical ferredoxin"/>
    <property type="match status" value="1"/>
</dbReference>
<keyword evidence="5" id="KW-0411">Iron-sulfur</keyword>
<dbReference type="GO" id="GO:0005886">
    <property type="term" value="C:plasma membrane"/>
    <property type="evidence" value="ECO:0007669"/>
    <property type="project" value="TreeGrafter"/>
</dbReference>
<dbReference type="SUPFAM" id="SSF46548">
    <property type="entry name" value="alpha-helical ferredoxin"/>
    <property type="match status" value="1"/>
</dbReference>
<keyword evidence="3" id="KW-0560">Oxidoreductase</keyword>
<dbReference type="GO" id="GO:0046872">
    <property type="term" value="F:metal ion binding"/>
    <property type="evidence" value="ECO:0007669"/>
    <property type="project" value="UniProtKB-KW"/>
</dbReference>
<organism evidence="7 8">
    <name type="scientific">Romboutsia weinsteinii</name>
    <dbReference type="NCBI Taxonomy" id="2020949"/>
    <lineage>
        <taxon>Bacteria</taxon>
        <taxon>Bacillati</taxon>
        <taxon>Bacillota</taxon>
        <taxon>Clostridia</taxon>
        <taxon>Peptostreptococcales</taxon>
        <taxon>Peptostreptococcaceae</taxon>
        <taxon>Romboutsia</taxon>
    </lineage>
</organism>
<evidence type="ECO:0000256" key="1">
    <source>
        <dbReference type="ARBA" id="ARBA00022485"/>
    </source>
</evidence>
<accession>A0A371J114</accession>
<dbReference type="InterPro" id="IPR017896">
    <property type="entry name" value="4Fe4S_Fe-S-bd"/>
</dbReference>
<dbReference type="PROSITE" id="PS00198">
    <property type="entry name" value="4FE4S_FER_1"/>
    <property type="match status" value="2"/>
</dbReference>
<evidence type="ECO:0000256" key="3">
    <source>
        <dbReference type="ARBA" id="ARBA00023002"/>
    </source>
</evidence>
<evidence type="ECO:0000256" key="2">
    <source>
        <dbReference type="ARBA" id="ARBA00022723"/>
    </source>
</evidence>
<dbReference type="InterPro" id="IPR017900">
    <property type="entry name" value="4Fe4S_Fe_S_CS"/>
</dbReference>
<keyword evidence="8" id="KW-1185">Reference proteome</keyword>
<comment type="caution">
    <text evidence="7">The sequence shown here is derived from an EMBL/GenBank/DDBJ whole genome shotgun (WGS) entry which is preliminary data.</text>
</comment>
<sequence>MHKINLDKKTLDIVEDKNKDCINCKKCFSVCPMMKEYSASPRELMEKIIEDKAIDKDIPYSCMLCNICKVKCPKDIDLKDMFYNIRKDIFFNNPKELKNMGYNTVKFHQVNSFSSLFSRDFTDNKTKKIFLPGCSLSSYSSEIVINTFEYLKSHIDDISLTIECCGKPTLAMGDTEKFKKYYTKLDKIFNKNDIYEVIVACPNCFDTIRKNSNNIKVTPLWSVIKEYGLPEGIQNNYLDVKAEFSLHDPCPVRYEPEIHEDVRDILKLLGVKIVEFDKNRENSECCGSGGMVRVTNNQISLSQTNKRAREAKTDTVISYCESCCESMMLANKSTLHILDFIFNEEVINKNTFTQNNTSVIDKWKMRYKTIKLAKNIKL</sequence>
<dbReference type="PROSITE" id="PS51379">
    <property type="entry name" value="4FE4S_FER_2"/>
    <property type="match status" value="1"/>
</dbReference>
<evidence type="ECO:0000256" key="4">
    <source>
        <dbReference type="ARBA" id="ARBA00023004"/>
    </source>
</evidence>
<dbReference type="EMBL" id="NOJY02000029">
    <property type="protein sequence ID" value="RDY26346.1"/>
    <property type="molecule type" value="Genomic_DNA"/>
</dbReference>
<name>A0A371J114_9FIRM</name>
<evidence type="ECO:0000313" key="8">
    <source>
        <dbReference type="Proteomes" id="UP000215694"/>
    </source>
</evidence>
<evidence type="ECO:0000259" key="6">
    <source>
        <dbReference type="PROSITE" id="PS51379"/>
    </source>
</evidence>
<dbReference type="Pfam" id="PF02754">
    <property type="entry name" value="CCG"/>
    <property type="match status" value="2"/>
</dbReference>
<evidence type="ECO:0000256" key="5">
    <source>
        <dbReference type="ARBA" id="ARBA00023014"/>
    </source>
</evidence>
<keyword evidence="2" id="KW-0479">Metal-binding</keyword>
<keyword evidence="4" id="KW-0408">Iron</keyword>
<evidence type="ECO:0000313" key="7">
    <source>
        <dbReference type="EMBL" id="RDY26346.1"/>
    </source>
</evidence>
<protein>
    <submittedName>
        <fullName evidence="7">(Fe-S)-binding protein</fullName>
    </submittedName>
</protein>
<proteinExistence type="predicted"/>
<dbReference type="InterPro" id="IPR009051">
    <property type="entry name" value="Helical_ferredxn"/>
</dbReference>
<keyword evidence="1" id="KW-0004">4Fe-4S</keyword>